<sequence>MFSFALGHIFSREVVNKVLYQIRLSAWDTCYFTQSTIE</sequence>
<proteinExistence type="predicted"/>
<dbReference type="EMBL" id="BAEM01000031">
    <property type="protein sequence ID" value="GAC10010.1"/>
    <property type="molecule type" value="Genomic_DNA"/>
</dbReference>
<evidence type="ECO:0000313" key="2">
    <source>
        <dbReference type="Proteomes" id="UP000006320"/>
    </source>
</evidence>
<name>A0AAV3UYZ1_9ALTE</name>
<accession>A0AAV3UYZ1</accession>
<dbReference type="Proteomes" id="UP000006320">
    <property type="component" value="Unassembled WGS sequence"/>
</dbReference>
<gene>
    <name evidence="1" type="ORF">GCHA_2059</name>
</gene>
<protein>
    <submittedName>
        <fullName evidence="1">Uncharacterized protein</fullName>
    </submittedName>
</protein>
<organism evidence="1 2">
    <name type="scientific">Paraglaciecola chathamensis S18K6</name>
    <dbReference type="NCBI Taxonomy" id="1127672"/>
    <lineage>
        <taxon>Bacteria</taxon>
        <taxon>Pseudomonadati</taxon>
        <taxon>Pseudomonadota</taxon>
        <taxon>Gammaproteobacteria</taxon>
        <taxon>Alteromonadales</taxon>
        <taxon>Alteromonadaceae</taxon>
        <taxon>Paraglaciecola</taxon>
    </lineage>
</organism>
<comment type="caution">
    <text evidence="1">The sequence shown here is derived from an EMBL/GenBank/DDBJ whole genome shotgun (WGS) entry which is preliminary data.</text>
</comment>
<dbReference type="AlphaFoldDB" id="A0AAV3UYZ1"/>
<evidence type="ECO:0000313" key="1">
    <source>
        <dbReference type="EMBL" id="GAC10010.1"/>
    </source>
</evidence>
<reference evidence="1 2" key="1">
    <citation type="journal article" date="2017" name="Antonie Van Leeuwenhoek">
        <title>Rhizobium rhizosphaerae sp. nov., a novel species isolated from rice rhizosphere.</title>
        <authorList>
            <person name="Zhao J.J."/>
            <person name="Zhang J."/>
            <person name="Zhang R.J."/>
            <person name="Zhang C.W."/>
            <person name="Yin H.Q."/>
            <person name="Zhang X.X."/>
        </authorList>
    </citation>
    <scope>NUCLEOTIDE SEQUENCE [LARGE SCALE GENOMIC DNA]</scope>
    <source>
        <strain evidence="1 2">S18K6</strain>
    </source>
</reference>